<sequence>MCGGIPPPTEGGGTRCAMYVNVCGYWYDEPPGSWATTGRGRWSGHYWTATRNAVVGRAWTGRRYVTQYHCLEDRDTRQPYVTR</sequence>
<reference evidence="1 2" key="1">
    <citation type="submission" date="2024-04" db="EMBL/GenBank/DDBJ databases">
        <authorList>
            <person name="Fracassetti M."/>
        </authorList>
    </citation>
    <scope>NUCLEOTIDE SEQUENCE [LARGE SCALE GENOMIC DNA]</scope>
</reference>
<keyword evidence="2" id="KW-1185">Reference proteome</keyword>
<organism evidence="1 2">
    <name type="scientific">Linum trigynum</name>
    <dbReference type="NCBI Taxonomy" id="586398"/>
    <lineage>
        <taxon>Eukaryota</taxon>
        <taxon>Viridiplantae</taxon>
        <taxon>Streptophyta</taxon>
        <taxon>Embryophyta</taxon>
        <taxon>Tracheophyta</taxon>
        <taxon>Spermatophyta</taxon>
        <taxon>Magnoliopsida</taxon>
        <taxon>eudicotyledons</taxon>
        <taxon>Gunneridae</taxon>
        <taxon>Pentapetalae</taxon>
        <taxon>rosids</taxon>
        <taxon>fabids</taxon>
        <taxon>Malpighiales</taxon>
        <taxon>Linaceae</taxon>
        <taxon>Linum</taxon>
    </lineage>
</organism>
<name>A0AAV2EC18_9ROSI</name>
<evidence type="ECO:0000313" key="2">
    <source>
        <dbReference type="Proteomes" id="UP001497516"/>
    </source>
</evidence>
<evidence type="ECO:0000313" key="1">
    <source>
        <dbReference type="EMBL" id="CAL1383123.1"/>
    </source>
</evidence>
<protein>
    <submittedName>
        <fullName evidence="1">Uncharacterized protein</fullName>
    </submittedName>
</protein>
<accession>A0AAV2EC18</accession>
<proteinExistence type="predicted"/>
<dbReference type="AlphaFoldDB" id="A0AAV2EC18"/>
<gene>
    <name evidence="1" type="ORF">LTRI10_LOCUS24412</name>
</gene>
<dbReference type="EMBL" id="OZ034817">
    <property type="protein sequence ID" value="CAL1383123.1"/>
    <property type="molecule type" value="Genomic_DNA"/>
</dbReference>
<dbReference type="Proteomes" id="UP001497516">
    <property type="component" value="Chromosome 4"/>
</dbReference>